<keyword evidence="1" id="KW-1133">Transmembrane helix</keyword>
<keyword evidence="1" id="KW-0472">Membrane</keyword>
<dbReference type="EMBL" id="REFZ01000069">
    <property type="protein sequence ID" value="RQG93747.1"/>
    <property type="molecule type" value="Genomic_DNA"/>
</dbReference>
<proteinExistence type="predicted"/>
<dbReference type="AlphaFoldDB" id="A0A3N6LXM2"/>
<comment type="caution">
    <text evidence="2">The sequence shown here is derived from an EMBL/GenBank/DDBJ whole genome shotgun (WGS) entry which is preliminary data.</text>
</comment>
<accession>A0A3N6LXM2</accession>
<evidence type="ECO:0000256" key="1">
    <source>
        <dbReference type="SAM" id="Phobius"/>
    </source>
</evidence>
<evidence type="ECO:0000313" key="2">
    <source>
        <dbReference type="EMBL" id="RQG93747.1"/>
    </source>
</evidence>
<evidence type="ECO:0000313" key="3">
    <source>
        <dbReference type="Proteomes" id="UP000281431"/>
    </source>
</evidence>
<keyword evidence="3" id="KW-1185">Reference proteome</keyword>
<reference evidence="2 3" key="1">
    <citation type="submission" date="2018-10" db="EMBL/GenBank/DDBJ databases">
        <title>Natrarchaeobius chitinivorans gen. nov., sp. nov., and Natrarchaeobius haloalkaliphilus sp. nov., alkaliphilic, chitin-utilizing haloarchaea from hypersaline alkaline lakes.</title>
        <authorList>
            <person name="Sorokin D.Y."/>
            <person name="Elcheninov A.G."/>
            <person name="Kostrikina N.A."/>
            <person name="Bale N.J."/>
            <person name="Sinninghe Damste J.S."/>
            <person name="Khijniak T.V."/>
            <person name="Kublanov I.V."/>
            <person name="Toshchakov S.V."/>
        </authorList>
    </citation>
    <scope>NUCLEOTIDE SEQUENCE [LARGE SCALE GENOMIC DNA]</scope>
    <source>
        <strain evidence="2 3">AArcht7</strain>
    </source>
</reference>
<name>A0A3N6LXM2_NATCH</name>
<keyword evidence="1" id="KW-0812">Transmembrane</keyword>
<organism evidence="2 3">
    <name type="scientific">Natrarchaeobius chitinivorans</name>
    <dbReference type="NCBI Taxonomy" id="1679083"/>
    <lineage>
        <taxon>Archaea</taxon>
        <taxon>Methanobacteriati</taxon>
        <taxon>Methanobacteriota</taxon>
        <taxon>Stenosarchaea group</taxon>
        <taxon>Halobacteria</taxon>
        <taxon>Halobacteriales</taxon>
        <taxon>Natrialbaceae</taxon>
        <taxon>Natrarchaeobius</taxon>
    </lineage>
</organism>
<gene>
    <name evidence="2" type="ORF">EA472_22705</name>
</gene>
<sequence>MSFEPNPYQNCIENQRRVNEYMSSDRWKVIKSILYASMATGFLVFTVLWDVHPHHALAMGVLLFLFYHAAEVKEVEITRYISVTFKNGHSKNTSDDSDRED</sequence>
<dbReference type="Proteomes" id="UP000281431">
    <property type="component" value="Unassembled WGS sequence"/>
</dbReference>
<feature type="transmembrane region" description="Helical" evidence="1">
    <location>
        <begin position="32"/>
        <end position="49"/>
    </location>
</feature>
<feature type="transmembrane region" description="Helical" evidence="1">
    <location>
        <begin position="55"/>
        <end position="72"/>
    </location>
</feature>
<protein>
    <submittedName>
        <fullName evidence="2">Uncharacterized protein</fullName>
    </submittedName>
</protein>